<keyword evidence="2" id="KW-0749">Sporulation</keyword>
<feature type="compositionally biased region" description="Low complexity" evidence="6">
    <location>
        <begin position="147"/>
        <end position="163"/>
    </location>
</feature>
<evidence type="ECO:0000256" key="1">
    <source>
        <dbReference type="ARBA" id="ARBA00004123"/>
    </source>
</evidence>
<name>A0AAN6IU76_EXODE</name>
<feature type="compositionally biased region" description="Pro residues" evidence="6">
    <location>
        <begin position="299"/>
        <end position="313"/>
    </location>
</feature>
<evidence type="ECO:0000313" key="9">
    <source>
        <dbReference type="Proteomes" id="UP001161757"/>
    </source>
</evidence>
<dbReference type="Pfam" id="PF11754">
    <property type="entry name" value="Velvet"/>
    <property type="match status" value="1"/>
</dbReference>
<organism evidence="8 9">
    <name type="scientific">Exophiala dermatitidis</name>
    <name type="common">Black yeast-like fungus</name>
    <name type="synonym">Wangiella dermatitidis</name>
    <dbReference type="NCBI Taxonomy" id="5970"/>
    <lineage>
        <taxon>Eukaryota</taxon>
        <taxon>Fungi</taxon>
        <taxon>Dikarya</taxon>
        <taxon>Ascomycota</taxon>
        <taxon>Pezizomycotina</taxon>
        <taxon>Eurotiomycetes</taxon>
        <taxon>Chaetothyriomycetidae</taxon>
        <taxon>Chaetothyriales</taxon>
        <taxon>Herpotrichiellaceae</taxon>
        <taxon>Exophiala</taxon>
    </lineage>
</organism>
<sequence>MSTTLQTRLSVRPAFVTSSASDRLQAFPEPNEHSQQVMPSHHPRPQTHVDSGNGVNGYSTSPPSALSGPYPLEPSLAISPSFEPPNLQHPPAPLGFYAQSEHAFPSSSVPQSRTSIARPPETTLPPPTRQTHGVPPIGPSTSRPQESSPYLSRSNRSSLSDASTGYGGIPAFPPVQQQMTTVSSSSVEPGGYAKKCQLHIRQHPRAARAGPDGKDRRAIDPPPIVQLLMDDFDPDSEQDVEELHSQWWVVYCSLISAQSPDTNVSTLPLITEDGRRELQRLLLGTLTATPTPTDDDPDPPTMPSHPNTRPPSPTSRFLPASSRHKAKSQREPHQIPGTFFIFADLSVRKAGEYRLRFDLMKLSDDKFQAGSSVPTTHSVVSDVFKVVNAKDFDQVQPSTNLVKGLLERGAGFPLKLKKGTREGQRRKRTRSELDSEDDSNQEDNYD</sequence>
<evidence type="ECO:0000256" key="5">
    <source>
        <dbReference type="ARBA" id="ARBA00023242"/>
    </source>
</evidence>
<evidence type="ECO:0000256" key="2">
    <source>
        <dbReference type="ARBA" id="ARBA00022969"/>
    </source>
</evidence>
<dbReference type="InterPro" id="IPR037525">
    <property type="entry name" value="Velvet_dom"/>
</dbReference>
<feature type="domain" description="Velvet" evidence="7">
    <location>
        <begin position="190"/>
        <end position="415"/>
    </location>
</feature>
<feature type="compositionally biased region" description="Acidic residues" evidence="6">
    <location>
        <begin position="434"/>
        <end position="446"/>
    </location>
</feature>
<dbReference type="AlphaFoldDB" id="A0AAN6IU76"/>
<feature type="region of interest" description="Disordered" evidence="6">
    <location>
        <begin position="286"/>
        <end position="331"/>
    </location>
</feature>
<dbReference type="GO" id="GO:0030435">
    <property type="term" value="P:sporulation resulting in formation of a cellular spore"/>
    <property type="evidence" value="ECO:0007669"/>
    <property type="project" value="UniProtKB-KW"/>
</dbReference>
<dbReference type="PANTHER" id="PTHR33572">
    <property type="entry name" value="SPORE DEVELOPMENT REGULATOR VOSA"/>
    <property type="match status" value="1"/>
</dbReference>
<reference evidence="8" key="1">
    <citation type="submission" date="2023-01" db="EMBL/GenBank/DDBJ databases">
        <title>Exophiala dermititidis isolated from Cystic Fibrosis Patient.</title>
        <authorList>
            <person name="Kurbessoian T."/>
            <person name="Crocker A."/>
            <person name="Murante D."/>
            <person name="Hogan D.A."/>
            <person name="Stajich J.E."/>
        </authorList>
    </citation>
    <scope>NUCLEOTIDE SEQUENCE</scope>
    <source>
        <strain evidence="8">Ex8</strain>
    </source>
</reference>
<evidence type="ECO:0000256" key="3">
    <source>
        <dbReference type="ARBA" id="ARBA00023015"/>
    </source>
</evidence>
<evidence type="ECO:0000313" key="8">
    <source>
        <dbReference type="EMBL" id="KAJ8991499.1"/>
    </source>
</evidence>
<protein>
    <recommendedName>
        <fullName evidence="7">Velvet domain-containing protein</fullName>
    </recommendedName>
</protein>
<dbReference type="InterPro" id="IPR021740">
    <property type="entry name" value="Velvet"/>
</dbReference>
<dbReference type="PROSITE" id="PS51821">
    <property type="entry name" value="VELVET"/>
    <property type="match status" value="1"/>
</dbReference>
<dbReference type="GO" id="GO:0005634">
    <property type="term" value="C:nucleus"/>
    <property type="evidence" value="ECO:0007669"/>
    <property type="project" value="UniProtKB-SubCell"/>
</dbReference>
<keyword evidence="3" id="KW-0805">Transcription regulation</keyword>
<feature type="region of interest" description="Disordered" evidence="6">
    <location>
        <begin position="30"/>
        <end position="174"/>
    </location>
</feature>
<feature type="compositionally biased region" description="Polar residues" evidence="6">
    <location>
        <begin position="105"/>
        <end position="115"/>
    </location>
</feature>
<comment type="subcellular location">
    <subcellularLocation>
        <location evidence="1">Nucleus</location>
    </subcellularLocation>
</comment>
<dbReference type="Proteomes" id="UP001161757">
    <property type="component" value="Unassembled WGS sequence"/>
</dbReference>
<feature type="region of interest" description="Disordered" evidence="6">
    <location>
        <begin position="415"/>
        <end position="446"/>
    </location>
</feature>
<dbReference type="Gene3D" id="2.60.40.3960">
    <property type="entry name" value="Velvet domain"/>
    <property type="match status" value="1"/>
</dbReference>
<proteinExistence type="predicted"/>
<keyword evidence="4" id="KW-0804">Transcription</keyword>
<evidence type="ECO:0000256" key="6">
    <source>
        <dbReference type="SAM" id="MobiDB-lite"/>
    </source>
</evidence>
<evidence type="ECO:0000259" key="7">
    <source>
        <dbReference type="PROSITE" id="PS51821"/>
    </source>
</evidence>
<dbReference type="EMBL" id="JAJGCB010000008">
    <property type="protein sequence ID" value="KAJ8991499.1"/>
    <property type="molecule type" value="Genomic_DNA"/>
</dbReference>
<dbReference type="InterPro" id="IPR038491">
    <property type="entry name" value="Velvet_dom_sf"/>
</dbReference>
<evidence type="ECO:0000256" key="4">
    <source>
        <dbReference type="ARBA" id="ARBA00023163"/>
    </source>
</evidence>
<gene>
    <name evidence="8" type="ORF">HRR80_004831</name>
</gene>
<comment type="caution">
    <text evidence="8">The sequence shown here is derived from an EMBL/GenBank/DDBJ whole genome shotgun (WGS) entry which is preliminary data.</text>
</comment>
<dbReference type="PANTHER" id="PTHR33572:SF17">
    <property type="entry name" value="SEXUAL DEVELOPMENT REGULATOR VELC"/>
    <property type="match status" value="1"/>
</dbReference>
<keyword evidence="5" id="KW-0539">Nucleus</keyword>
<accession>A0AAN6IU76</accession>